<feature type="compositionally biased region" description="Acidic residues" evidence="1">
    <location>
        <begin position="423"/>
        <end position="433"/>
    </location>
</feature>
<feature type="compositionally biased region" description="Low complexity" evidence="1">
    <location>
        <begin position="372"/>
        <end position="419"/>
    </location>
</feature>
<name>A0A9X6NJB1_HYPEX</name>
<feature type="compositionally biased region" description="Low complexity" evidence="1">
    <location>
        <begin position="331"/>
        <end position="346"/>
    </location>
</feature>
<accession>A0A9X6NJB1</accession>
<feature type="compositionally biased region" description="Acidic residues" evidence="1">
    <location>
        <begin position="1267"/>
        <end position="1276"/>
    </location>
</feature>
<feature type="compositionally biased region" description="Low complexity" evidence="1">
    <location>
        <begin position="1098"/>
        <end position="1111"/>
    </location>
</feature>
<feature type="region of interest" description="Disordered" evidence="1">
    <location>
        <begin position="1353"/>
        <end position="1431"/>
    </location>
</feature>
<dbReference type="EMBL" id="MTYJ01000364">
    <property type="protein sequence ID" value="OWA54013.1"/>
    <property type="molecule type" value="Genomic_DNA"/>
</dbReference>
<feature type="region of interest" description="Disordered" evidence="1">
    <location>
        <begin position="516"/>
        <end position="1221"/>
    </location>
</feature>
<feature type="compositionally biased region" description="Basic and acidic residues" evidence="1">
    <location>
        <begin position="776"/>
        <end position="786"/>
    </location>
</feature>
<feature type="compositionally biased region" description="Basic and acidic residues" evidence="1">
    <location>
        <begin position="1010"/>
        <end position="1030"/>
    </location>
</feature>
<evidence type="ECO:0000313" key="2">
    <source>
        <dbReference type="EMBL" id="OWA54013.1"/>
    </source>
</evidence>
<feature type="compositionally biased region" description="Polar residues" evidence="1">
    <location>
        <begin position="865"/>
        <end position="874"/>
    </location>
</feature>
<feature type="compositionally biased region" description="Low complexity" evidence="1">
    <location>
        <begin position="1202"/>
        <end position="1219"/>
    </location>
</feature>
<evidence type="ECO:0000256" key="1">
    <source>
        <dbReference type="SAM" id="MobiDB-lite"/>
    </source>
</evidence>
<sequence length="1431" mass="150161">MGSSAPDGFSGDATRGLYEQAAKWTLAKDASLFEVLEGLSKNVIARAESSAKLLQTTGEDCERNRIRLQATVNAFNMLSNVQFMESRVRDEDYEVSKKAAKSDGPAAEAPAGETPDGKRVRELREAISLTQSVLQDAFDVVEINVDDSDDEEAAPNRRTFREPKDPYLRRPLPYLIGSTDFHRDRYIGLRLDGQTADELLAADPEDDLILTAKLDDVLVAPIVGKNGDRSRAPTQLSASSSASSDFVDQHASDNARATSTKPPVSTASTKLPPAAVIPKPTPLISSDSDDENDLFATRPLNPAKGLTVGRATASVTPSPTPDVFRTSPPHTRTSSQTSSKSSTVPSIPKQNSSIFDDDDEDGDLFSAQKSRPVAAAATTKPTVAPSKPTAAPSKPGVTDPTTTTKPPVAARVKPAAPKASSLFDDDDEEEGQDDLFSSRKSKPPAQAATKLPSVAASAAVLEQPVVKPSSSGPLMSELSKKIGASLPVTKSAEAVAAAEKERPLEVVQAPAVVAAPPKAVARPPPQKKSTLFDDNSDDDDLFAVPKKAAIPKVVEKKQPSPLTPVETESPPPKAVVKPSVVAAAPTASSSSSVFNAASKTKPISAIFDDDSDDQDDLFSTKPKQQPSKPVSRTSSVVSVTESVSSVNKPDLATKTKTKVPASIFDDGDEEEDLFSAKKPTPSVVGKPKEPVAQAVGKPKEPVAQAVGKPSDASAASAKPAEKWQLPGLTAASVKKDAAEEKTSESAAPVPQVKSSEKKTSSVLFDSSAEGSDDEDLFSKRKPEVKRSVNVKTSAAAMPETSTLPSEVVDVVGGGGPLHEDVSYQRQDGRSGSVEFAEPQLEPLPKTAPPRMLAGPMKWKLPGLTETPSPTNLQSPPSPTEDATTDLEKSKVETVVKPPPPAPRARRTVPSPASGTATPMSMEPPAVVMEPTPKAFPPSRSGSFGSLNKPPTIFEDHEEVSSPIVWTPPPSVTVQAEAPQPAKRPVPPARRSPVVKPVAELGSPTPPGDVVKGEEGRDVNVESEKSPEKEAVVVAQAVPAPAVVERKDRQSPSEEPNTAVKRAEKEEGVPLRQSPERSDTITRHEDAISDPSRPMSFPAADAANARSRTASALPGIPIKTPSPDLNDEFNEPETAAKRASPKPTEPRGPIAPQRAPGRPVELGVIGSPAVLELKKDDTPAPHSARAEVTGPLSLDSDVVGENSTRTPSASTTSTAKVPSPLVVRIPVFSLPDSAEEPLSQVPEPPPLSFSSSLSSSQNSLQKRGGSLFEDDDSDEDLFGSSKVKAPAAKAKQHPPSKTKAGISKSGIFDLRANAGSAPPIDPLSSGPTEVEDSDVTPTVTRGLETVLKSAVVKPRTTSSSVFDMERGGPSVATTKKSAAVLDSDDDDMFGPPPLPVEPVKAKPSAGGGLTGSKGKKPALFDDDEDSDGDLFG</sequence>
<dbReference type="OrthoDB" id="751084at2759"/>
<feature type="compositionally biased region" description="Low complexity" evidence="1">
    <location>
        <begin position="1031"/>
        <end position="1042"/>
    </location>
</feature>
<dbReference type="Proteomes" id="UP000192578">
    <property type="component" value="Unassembled WGS sequence"/>
</dbReference>
<keyword evidence="3" id="KW-1185">Reference proteome</keyword>
<feature type="compositionally biased region" description="Basic and acidic residues" evidence="1">
    <location>
        <begin position="817"/>
        <end position="828"/>
    </location>
</feature>
<gene>
    <name evidence="2" type="ORF">BV898_18436</name>
</gene>
<feature type="region of interest" description="Disordered" evidence="1">
    <location>
        <begin position="224"/>
        <end position="451"/>
    </location>
</feature>
<feature type="region of interest" description="Disordered" evidence="1">
    <location>
        <begin position="1233"/>
        <end position="1335"/>
    </location>
</feature>
<feature type="compositionally biased region" description="Low complexity" evidence="1">
    <location>
        <begin position="630"/>
        <end position="646"/>
    </location>
</feature>
<organism evidence="2 3">
    <name type="scientific">Hypsibius exemplaris</name>
    <name type="common">Freshwater tardigrade</name>
    <dbReference type="NCBI Taxonomy" id="2072580"/>
    <lineage>
        <taxon>Eukaryota</taxon>
        <taxon>Metazoa</taxon>
        <taxon>Ecdysozoa</taxon>
        <taxon>Tardigrada</taxon>
        <taxon>Eutardigrada</taxon>
        <taxon>Parachela</taxon>
        <taxon>Hypsibioidea</taxon>
        <taxon>Hypsibiidae</taxon>
        <taxon>Hypsibius</taxon>
    </lineage>
</organism>
<feature type="compositionally biased region" description="Low complexity" evidence="1">
    <location>
        <begin position="1277"/>
        <end position="1288"/>
    </location>
</feature>
<feature type="compositionally biased region" description="Low complexity" evidence="1">
    <location>
        <begin position="1247"/>
        <end position="1259"/>
    </location>
</feature>
<feature type="region of interest" description="Disordered" evidence="1">
    <location>
        <begin position="94"/>
        <end position="118"/>
    </location>
</feature>
<feature type="compositionally biased region" description="Low complexity" evidence="1">
    <location>
        <begin position="104"/>
        <end position="113"/>
    </location>
</feature>
<feature type="compositionally biased region" description="Basic and acidic residues" evidence="1">
    <location>
        <begin position="733"/>
        <end position="743"/>
    </location>
</feature>
<feature type="compositionally biased region" description="Low complexity" evidence="1">
    <location>
        <begin position="574"/>
        <end position="599"/>
    </location>
</feature>
<feature type="compositionally biased region" description="Polar residues" evidence="1">
    <location>
        <begin position="255"/>
        <end position="269"/>
    </location>
</feature>
<feature type="compositionally biased region" description="Basic and acidic residues" evidence="1">
    <location>
        <begin position="1060"/>
        <end position="1086"/>
    </location>
</feature>
<proteinExistence type="predicted"/>
<comment type="caution">
    <text evidence="2">The sequence shown here is derived from an EMBL/GenBank/DDBJ whole genome shotgun (WGS) entry which is preliminary data.</text>
</comment>
<protein>
    <submittedName>
        <fullName evidence="2">WASH complex subunit FAM21</fullName>
    </submittedName>
</protein>
<evidence type="ECO:0000313" key="3">
    <source>
        <dbReference type="Proteomes" id="UP000192578"/>
    </source>
</evidence>
<feature type="compositionally biased region" description="Acidic residues" evidence="1">
    <location>
        <begin position="607"/>
        <end position="616"/>
    </location>
</feature>
<feature type="region of interest" description="Disordered" evidence="1">
    <location>
        <begin position="146"/>
        <end position="165"/>
    </location>
</feature>
<reference evidence="3" key="1">
    <citation type="submission" date="2017-01" db="EMBL/GenBank/DDBJ databases">
        <title>Comparative genomics of anhydrobiosis in the tardigrade Hypsibius dujardini.</title>
        <authorList>
            <person name="Yoshida Y."/>
            <person name="Koutsovoulos G."/>
            <person name="Laetsch D."/>
            <person name="Stevens L."/>
            <person name="Kumar S."/>
            <person name="Horikawa D."/>
            <person name="Ishino K."/>
            <person name="Komine S."/>
            <person name="Tomita M."/>
            <person name="Blaxter M."/>
            <person name="Arakawa K."/>
        </authorList>
    </citation>
    <scope>NUCLEOTIDE SEQUENCE [LARGE SCALE GENOMIC DNA]</scope>
    <source>
        <strain evidence="3">Z151</strain>
    </source>
</reference>
<feature type="compositionally biased region" description="Acidic residues" evidence="1">
    <location>
        <begin position="1419"/>
        <end position="1431"/>
    </location>
</feature>
<feature type="compositionally biased region" description="Low complexity" evidence="1">
    <location>
        <begin position="708"/>
        <end position="718"/>
    </location>
</feature>